<keyword evidence="5" id="KW-1185">Reference proteome</keyword>
<feature type="domain" description="HNH nuclease" evidence="3">
    <location>
        <begin position="511"/>
        <end position="563"/>
    </location>
</feature>
<feature type="region of interest" description="Disordered" evidence="2">
    <location>
        <begin position="387"/>
        <end position="439"/>
    </location>
</feature>
<proteinExistence type="inferred from homology"/>
<dbReference type="InterPro" id="IPR003870">
    <property type="entry name" value="DUF222"/>
</dbReference>
<sequence>MVETALDFLNAEDVPSLPVSVQAELLQVWSRIEAKGAAAHSGMVGAFLASDGPQADGQRSVGAWLSWFTRCTPAAGRGQVAGALRFRRHPHVHEALTAGAVTVSYARWIAEATEKFPPEDRDAVERILVEAAVSGAMIDDLITVATAAMRRLCPGGPEEQQARRDAERNLTVSKTLGGAGRINGDLTAEATALAETVIESLAVKAGPADTRTKAQRRHDAFAEAMRRLAESGLLPERGGCKPQIKVDIDLETLRALPGSAQAEEEWIEHAAARLARDRLHNDRATRELLVDRTPGELPPGLAAPRPGTATPNPPFRGPLGSGNGPGQESLPGLGGGATLHGVGPIGNGLAGALACDSVITPTVTATVDLQALAEMTEEWLAFHFPKRATGRTGEGTRTDGSADGLRTDGSADGLRTDGSADGLRTDGSGDGADRCCDRAPAEDAANHPLADLSSADGFARLQRSMLRWAIRVLSGPGGLASYLRTGLLERPLGGPSIVLDAGADGKTVPTALERLVRRRDRGCRFPGCDHPAALSQVHHIVPRSRNGPTALWNLLTLCSFHHLIAVHTWGWDIRLDPDGTTTAIAPDGREISERHPPGDPPGNPPLHAA</sequence>
<protein>
    <submittedName>
        <fullName evidence="4">DUF222 domain-containing protein</fullName>
    </submittedName>
</protein>
<accession>A0ABR7M2Y7</accession>
<comment type="caution">
    <text evidence="4">The sequence shown here is derived from an EMBL/GenBank/DDBJ whole genome shotgun (WGS) entry which is preliminary data.</text>
</comment>
<dbReference type="InterPro" id="IPR002711">
    <property type="entry name" value="HNH"/>
</dbReference>
<organism evidence="4 5">
    <name type="scientific">Actinomadura alba</name>
    <dbReference type="NCBI Taxonomy" id="406431"/>
    <lineage>
        <taxon>Bacteria</taxon>
        <taxon>Bacillati</taxon>
        <taxon>Actinomycetota</taxon>
        <taxon>Actinomycetes</taxon>
        <taxon>Streptosporangiales</taxon>
        <taxon>Thermomonosporaceae</taxon>
        <taxon>Actinomadura</taxon>
    </lineage>
</organism>
<evidence type="ECO:0000256" key="2">
    <source>
        <dbReference type="SAM" id="MobiDB-lite"/>
    </source>
</evidence>
<comment type="similarity">
    <text evidence="1">Belongs to the Rv1128c/1148c/1588c/1702c/1945/3466 family.</text>
</comment>
<dbReference type="SMART" id="SM00507">
    <property type="entry name" value="HNHc"/>
    <property type="match status" value="1"/>
</dbReference>
<reference evidence="4 5" key="1">
    <citation type="submission" date="2020-06" db="EMBL/GenBank/DDBJ databases">
        <title>Actinomadura xiongansis sp. nov., isolated from soil of Baiyangdian.</title>
        <authorList>
            <person name="Zhang X."/>
        </authorList>
    </citation>
    <scope>NUCLEOTIDE SEQUENCE [LARGE SCALE GENOMIC DNA]</scope>
    <source>
        <strain evidence="4 5">HBUM206468</strain>
    </source>
</reference>
<evidence type="ECO:0000313" key="4">
    <source>
        <dbReference type="EMBL" id="MBC6471390.1"/>
    </source>
</evidence>
<dbReference type="CDD" id="cd00085">
    <property type="entry name" value="HNHc"/>
    <property type="match status" value="1"/>
</dbReference>
<dbReference type="EMBL" id="JABVEC010000080">
    <property type="protein sequence ID" value="MBC6471390.1"/>
    <property type="molecule type" value="Genomic_DNA"/>
</dbReference>
<gene>
    <name evidence="4" type="ORF">HKK74_38820</name>
</gene>
<dbReference type="Pfam" id="PF02720">
    <property type="entry name" value="DUF222"/>
    <property type="match status" value="1"/>
</dbReference>
<feature type="compositionally biased region" description="Pro residues" evidence="2">
    <location>
        <begin position="598"/>
        <end position="609"/>
    </location>
</feature>
<feature type="region of interest" description="Disordered" evidence="2">
    <location>
        <begin position="292"/>
        <end position="335"/>
    </location>
</feature>
<evidence type="ECO:0000313" key="5">
    <source>
        <dbReference type="Proteomes" id="UP000805614"/>
    </source>
</evidence>
<dbReference type="Proteomes" id="UP000805614">
    <property type="component" value="Unassembled WGS sequence"/>
</dbReference>
<dbReference type="Pfam" id="PF01844">
    <property type="entry name" value="HNH"/>
    <property type="match status" value="1"/>
</dbReference>
<feature type="compositionally biased region" description="Basic and acidic residues" evidence="2">
    <location>
        <begin position="587"/>
        <end position="597"/>
    </location>
</feature>
<name>A0ABR7M2Y7_9ACTN</name>
<dbReference type="Gene3D" id="1.10.30.50">
    <property type="match status" value="1"/>
</dbReference>
<dbReference type="RefSeq" id="WP_187248425.1">
    <property type="nucleotide sequence ID" value="NZ_JABVEC010000080.1"/>
</dbReference>
<evidence type="ECO:0000256" key="1">
    <source>
        <dbReference type="ARBA" id="ARBA00023450"/>
    </source>
</evidence>
<evidence type="ECO:0000259" key="3">
    <source>
        <dbReference type="SMART" id="SM00507"/>
    </source>
</evidence>
<feature type="region of interest" description="Disordered" evidence="2">
    <location>
        <begin position="586"/>
        <end position="609"/>
    </location>
</feature>
<dbReference type="InterPro" id="IPR003615">
    <property type="entry name" value="HNH_nuc"/>
</dbReference>